<dbReference type="Proteomes" id="UP001631957">
    <property type="component" value="Unassembled WGS sequence"/>
</dbReference>
<feature type="compositionally biased region" description="Basic and acidic residues" evidence="1">
    <location>
        <begin position="190"/>
        <end position="208"/>
    </location>
</feature>
<gene>
    <name evidence="4" type="ORF">ACKI18_39640</name>
</gene>
<name>A0ABW9I472_9ACTN</name>
<accession>A0ABW9I472</accession>
<keyword evidence="2" id="KW-0472">Membrane</keyword>
<evidence type="ECO:0000313" key="5">
    <source>
        <dbReference type="Proteomes" id="UP001631957"/>
    </source>
</evidence>
<evidence type="ECO:0000256" key="3">
    <source>
        <dbReference type="SAM" id="SignalP"/>
    </source>
</evidence>
<evidence type="ECO:0000313" key="4">
    <source>
        <dbReference type="EMBL" id="MFM9614786.1"/>
    </source>
</evidence>
<keyword evidence="2" id="KW-1133">Transmembrane helix</keyword>
<organism evidence="4 5">
    <name type="scientific">Streptomyces niveiscabiei</name>
    <dbReference type="NCBI Taxonomy" id="164115"/>
    <lineage>
        <taxon>Bacteria</taxon>
        <taxon>Bacillati</taxon>
        <taxon>Actinomycetota</taxon>
        <taxon>Actinomycetes</taxon>
        <taxon>Kitasatosporales</taxon>
        <taxon>Streptomycetaceae</taxon>
        <taxon>Streptomyces</taxon>
    </lineage>
</organism>
<sequence>MRRIAVLALALSPLLTTGAAASGTPDVAMLIDGPSGRTLSIRSREPLFDRLRELLDPTYTGTVPVPSSWDEGHHPPVRLTVVWGRSGVGGWPQDDLPPSGAVAVEQTDQVILADDGTPWIRRDVAPEVEDADVRWHPAPRSAYERWEREGAFPGATPSTPGSDSGWWVVPGVVGVVLGAGGVLLARRVAARRDAGPPRDEPRQELIEL</sequence>
<evidence type="ECO:0000256" key="1">
    <source>
        <dbReference type="SAM" id="MobiDB-lite"/>
    </source>
</evidence>
<evidence type="ECO:0000256" key="2">
    <source>
        <dbReference type="SAM" id="Phobius"/>
    </source>
</evidence>
<feature type="signal peptide" evidence="3">
    <location>
        <begin position="1"/>
        <end position="21"/>
    </location>
</feature>
<dbReference type="RefSeq" id="WP_409123745.1">
    <property type="nucleotide sequence ID" value="NZ_JBJVNI010000028.1"/>
</dbReference>
<keyword evidence="3" id="KW-0732">Signal</keyword>
<feature type="chain" id="PRO_5045263345" description="Secreted protein" evidence="3">
    <location>
        <begin position="22"/>
        <end position="208"/>
    </location>
</feature>
<reference evidence="4 5" key="1">
    <citation type="submission" date="2024-12" db="EMBL/GenBank/DDBJ databases">
        <title>Forecasting of Potato common scab and diversities of Pathogenic streptomyces spp. in china.</title>
        <authorList>
            <person name="Handique U."/>
            <person name="Wu J."/>
        </authorList>
    </citation>
    <scope>NUCLEOTIDE SEQUENCE [LARGE SCALE GENOMIC DNA]</scope>
    <source>
        <strain evidence="4 5">ZRIMU1530</strain>
    </source>
</reference>
<keyword evidence="5" id="KW-1185">Reference proteome</keyword>
<comment type="caution">
    <text evidence="4">The sequence shown here is derived from an EMBL/GenBank/DDBJ whole genome shotgun (WGS) entry which is preliminary data.</text>
</comment>
<proteinExistence type="predicted"/>
<protein>
    <recommendedName>
        <fullName evidence="6">Secreted protein</fullName>
    </recommendedName>
</protein>
<feature type="region of interest" description="Disordered" evidence="1">
    <location>
        <begin position="189"/>
        <end position="208"/>
    </location>
</feature>
<feature type="transmembrane region" description="Helical" evidence="2">
    <location>
        <begin position="165"/>
        <end position="185"/>
    </location>
</feature>
<evidence type="ECO:0008006" key="6">
    <source>
        <dbReference type="Google" id="ProtNLM"/>
    </source>
</evidence>
<dbReference type="EMBL" id="JBJVNI010000028">
    <property type="protein sequence ID" value="MFM9614786.1"/>
    <property type="molecule type" value="Genomic_DNA"/>
</dbReference>
<keyword evidence="2" id="KW-0812">Transmembrane</keyword>